<dbReference type="EnsemblMetazoa" id="GAUT034514-RA">
    <property type="protein sequence ID" value="GAUT034514-PA"/>
    <property type="gene ID" value="GAUT034514"/>
</dbReference>
<dbReference type="Proteomes" id="UP000078200">
    <property type="component" value="Unassembled WGS sequence"/>
</dbReference>
<dbReference type="PANTHER" id="PTHR20933">
    <property type="entry name" value="F-BOX ONLY PROTEIN 33"/>
    <property type="match status" value="1"/>
</dbReference>
<dbReference type="InterPro" id="IPR032675">
    <property type="entry name" value="LRR_dom_sf"/>
</dbReference>
<dbReference type="InterPro" id="IPR001810">
    <property type="entry name" value="F-box_dom"/>
</dbReference>
<dbReference type="PROSITE" id="PS50181">
    <property type="entry name" value="FBOX"/>
    <property type="match status" value="1"/>
</dbReference>
<feature type="domain" description="F-box" evidence="1">
    <location>
        <begin position="5"/>
        <end position="51"/>
    </location>
</feature>
<dbReference type="STRING" id="7395.A0A1A9VEA5"/>
<dbReference type="InterPro" id="IPR036047">
    <property type="entry name" value="F-box-like_dom_sf"/>
</dbReference>
<protein>
    <recommendedName>
        <fullName evidence="1">F-box domain-containing protein</fullName>
    </recommendedName>
</protein>
<dbReference type="SUPFAM" id="SSF52047">
    <property type="entry name" value="RNI-like"/>
    <property type="match status" value="1"/>
</dbReference>
<organism evidence="2 3">
    <name type="scientific">Glossina austeni</name>
    <name type="common">Savannah tsetse fly</name>
    <dbReference type="NCBI Taxonomy" id="7395"/>
    <lineage>
        <taxon>Eukaryota</taxon>
        <taxon>Metazoa</taxon>
        <taxon>Ecdysozoa</taxon>
        <taxon>Arthropoda</taxon>
        <taxon>Hexapoda</taxon>
        <taxon>Insecta</taxon>
        <taxon>Pterygota</taxon>
        <taxon>Neoptera</taxon>
        <taxon>Endopterygota</taxon>
        <taxon>Diptera</taxon>
        <taxon>Brachycera</taxon>
        <taxon>Muscomorpha</taxon>
        <taxon>Hippoboscoidea</taxon>
        <taxon>Glossinidae</taxon>
        <taxon>Glossina</taxon>
    </lineage>
</organism>
<dbReference type="PANTHER" id="PTHR20933:SF3">
    <property type="entry name" value="F-BOX ONLY PROTEIN 33"/>
    <property type="match status" value="1"/>
</dbReference>
<keyword evidence="3" id="KW-1185">Reference proteome</keyword>
<dbReference type="Gene3D" id="3.80.10.10">
    <property type="entry name" value="Ribonuclease Inhibitor"/>
    <property type="match status" value="1"/>
</dbReference>
<dbReference type="Gene3D" id="1.20.1280.50">
    <property type="match status" value="1"/>
</dbReference>
<dbReference type="GO" id="GO:0031398">
    <property type="term" value="P:positive regulation of protein ubiquitination"/>
    <property type="evidence" value="ECO:0007669"/>
    <property type="project" value="TreeGrafter"/>
</dbReference>
<proteinExistence type="predicted"/>
<evidence type="ECO:0000259" key="1">
    <source>
        <dbReference type="PROSITE" id="PS50181"/>
    </source>
</evidence>
<accession>A0A1A9VEA5</accession>
<dbReference type="VEuPathDB" id="VectorBase:GAUT034514"/>
<dbReference type="Pfam" id="PF12937">
    <property type="entry name" value="F-box-like"/>
    <property type="match status" value="1"/>
</dbReference>
<evidence type="ECO:0000313" key="2">
    <source>
        <dbReference type="EnsemblMetazoa" id="GAUT034514-PA"/>
    </source>
</evidence>
<dbReference type="SMART" id="SM00256">
    <property type="entry name" value="FBOX"/>
    <property type="match status" value="1"/>
</dbReference>
<reference evidence="2" key="1">
    <citation type="submission" date="2020-05" db="UniProtKB">
        <authorList>
            <consortium name="EnsemblMetazoa"/>
        </authorList>
    </citation>
    <scope>IDENTIFICATION</scope>
    <source>
        <strain evidence="2">TTRI</strain>
    </source>
</reference>
<name>A0A1A9VEA5_GLOAU</name>
<sequence length="391" mass="45697">MNRNSQKWGELPTLVLGQMYEYLEPRDRLNASLACKHWRSVLFQKRFFTNFKLKLHVDNDRQCKFFRHTLHHLTSELIIIFDFLNVFHIEKIRRILYKIARCDNLQGLRFQTNSVGLVPPGDISEESLALSRPQELKALTLASIKYDPSHYPMFSMENTLLQKCSTLQVLSLDYDTLTEELLHAIEILPLKKFLISVHGLDRHHRGISERAWSEFSANFNNIELIVSLIYAFEAVEVLQVRILRQNMPITHLRVLFCDYSIQWIDSAYKHSNKNIMDLFLRSGQDPFVMMSWRCKNLEEIVIHGYVLDPHNIVGISRLRGRTLKRLEVSMIDSTPTEASMDSFIEEINTLLGQKWGPLNLNNVHPALGYLPVPDDVRDEYVFDLIRRDISN</sequence>
<dbReference type="AlphaFoldDB" id="A0A1A9VEA5"/>
<evidence type="ECO:0000313" key="3">
    <source>
        <dbReference type="Proteomes" id="UP000078200"/>
    </source>
</evidence>
<dbReference type="SUPFAM" id="SSF81383">
    <property type="entry name" value="F-box domain"/>
    <property type="match status" value="1"/>
</dbReference>